<dbReference type="Proteomes" id="UP000095673">
    <property type="component" value="Unassembled WGS sequence"/>
</dbReference>
<organism evidence="1 3">
    <name type="scientific">Agathobacter rectalis</name>
    <dbReference type="NCBI Taxonomy" id="39491"/>
    <lineage>
        <taxon>Bacteria</taxon>
        <taxon>Bacillati</taxon>
        <taxon>Bacillota</taxon>
        <taxon>Clostridia</taxon>
        <taxon>Lachnospirales</taxon>
        <taxon>Lachnospiraceae</taxon>
        <taxon>Agathobacter</taxon>
    </lineage>
</organism>
<reference evidence="2" key="2">
    <citation type="submission" date="2021-10" db="EMBL/GenBank/DDBJ databases">
        <title>Collection of gut derived symbiotic bacterial strains cultured from healthy donors.</title>
        <authorList>
            <person name="Lin H."/>
            <person name="Littmann E."/>
            <person name="Kohout C."/>
            <person name="Pamer E.G."/>
        </authorList>
    </citation>
    <scope>NUCLEOTIDE SEQUENCE</scope>
    <source>
        <strain evidence="2">DFI.7.28A</strain>
    </source>
</reference>
<dbReference type="Proteomes" id="UP001197741">
    <property type="component" value="Unassembled WGS sequence"/>
</dbReference>
<dbReference type="EMBL" id="JAJCJQ010000033">
    <property type="protein sequence ID" value="MCB6962111.1"/>
    <property type="molecule type" value="Genomic_DNA"/>
</dbReference>
<dbReference type="EMBL" id="CYXM01000015">
    <property type="protein sequence ID" value="CUN23633.1"/>
    <property type="molecule type" value="Genomic_DNA"/>
</dbReference>
<dbReference type="AlphaFoldDB" id="A0A173V8P6"/>
<dbReference type="PANTHER" id="PTHR43649:SF12">
    <property type="entry name" value="DIACETYLCHITOBIOSE BINDING PROTEIN DASA"/>
    <property type="match status" value="1"/>
</dbReference>
<dbReference type="RefSeq" id="WP_012744246.1">
    <property type="nucleotide sequence ID" value="NZ_CP092643.1"/>
</dbReference>
<dbReference type="Pfam" id="PF13416">
    <property type="entry name" value="SBP_bac_8"/>
    <property type="match status" value="1"/>
</dbReference>
<name>A0A173V8P6_9FIRM</name>
<dbReference type="InterPro" id="IPR050490">
    <property type="entry name" value="Bact_solute-bd_prot1"/>
</dbReference>
<dbReference type="OrthoDB" id="9770625at2"/>
<dbReference type="SUPFAM" id="SSF53850">
    <property type="entry name" value="Periplasmic binding protein-like II"/>
    <property type="match status" value="1"/>
</dbReference>
<dbReference type="PROSITE" id="PS51257">
    <property type="entry name" value="PROKAR_LIPOPROTEIN"/>
    <property type="match status" value="1"/>
</dbReference>
<reference evidence="1 3" key="1">
    <citation type="submission" date="2015-09" db="EMBL/GenBank/DDBJ databases">
        <authorList>
            <consortium name="Pathogen Informatics"/>
        </authorList>
    </citation>
    <scope>NUCLEOTIDE SEQUENCE [LARGE SCALE GENOMIC DNA]</scope>
    <source>
        <strain evidence="1 3">2789STDY5834968</strain>
    </source>
</reference>
<sequence length="409" mass="47197">MKKYVLGAFIGFLLLMSGCRDRQDGVHTEDTDLQKEKLTIMHVDAESPGFRKFIENAEKELNLEIETIACPADADVRQAKISTILEAGDSSIDIFSVNDEMISEFKYKDYLKPLNDTVMTKELLSSYPESYMQNVPMKDGKVYSVPYLMDIMVFWVNREVTGDREIRTQEDFAAFLKENLGNDVYGYGGAWDQSYVYNELSEFVNLFGGDYYDWENKNTREALSFLHDLTANGEVPISQITDRYEQIEQKFLDGKYGSIFMYSGAINTFECAGAYRMEKIQVAPLPGFRKNATNIATWQYVLNKASEHEKAAIKFLKYAASREGNIAYAECMKRLPARLDVIREEKLDIPGFQVFQDYVNHVELKERPFSSNPMKDISKTGILFQQYVMDQISQDEFCEKMEEMQKNQR</sequence>
<dbReference type="PANTHER" id="PTHR43649">
    <property type="entry name" value="ARABINOSE-BINDING PROTEIN-RELATED"/>
    <property type="match status" value="1"/>
</dbReference>
<protein>
    <submittedName>
        <fullName evidence="2">Extracellular solute-binding protein</fullName>
    </submittedName>
    <submittedName>
        <fullName evidence="1">Maltose-binding periplasmic proteins/domains</fullName>
    </submittedName>
</protein>
<dbReference type="GeneID" id="86990136"/>
<dbReference type="Gene3D" id="3.40.190.10">
    <property type="entry name" value="Periplasmic binding protein-like II"/>
    <property type="match status" value="1"/>
</dbReference>
<proteinExistence type="predicted"/>
<accession>A0A173V8P6</accession>
<dbReference type="InterPro" id="IPR006059">
    <property type="entry name" value="SBP"/>
</dbReference>
<gene>
    <name evidence="1" type="ORF">ERS852580_02776</name>
    <name evidence="2" type="ORF">LIZ82_14625</name>
</gene>
<evidence type="ECO:0000313" key="2">
    <source>
        <dbReference type="EMBL" id="MCB6962111.1"/>
    </source>
</evidence>
<dbReference type="OMA" id="GAINTFE"/>
<evidence type="ECO:0000313" key="3">
    <source>
        <dbReference type="Proteomes" id="UP000095673"/>
    </source>
</evidence>
<evidence type="ECO:0000313" key="1">
    <source>
        <dbReference type="EMBL" id="CUN23633.1"/>
    </source>
</evidence>